<organism evidence="1 2">
    <name type="scientific">Coptis chinensis</name>
    <dbReference type="NCBI Taxonomy" id="261450"/>
    <lineage>
        <taxon>Eukaryota</taxon>
        <taxon>Viridiplantae</taxon>
        <taxon>Streptophyta</taxon>
        <taxon>Embryophyta</taxon>
        <taxon>Tracheophyta</taxon>
        <taxon>Spermatophyta</taxon>
        <taxon>Magnoliopsida</taxon>
        <taxon>Ranunculales</taxon>
        <taxon>Ranunculaceae</taxon>
        <taxon>Coptidoideae</taxon>
        <taxon>Coptis</taxon>
    </lineage>
</organism>
<evidence type="ECO:0000313" key="1">
    <source>
        <dbReference type="EMBL" id="KAF9625446.1"/>
    </source>
</evidence>
<accession>A0A835IXT5</accession>
<sequence length="177" mass="20505">MVDMWVSMASKEDSSKEISPLWFALVEDTLCRVLHFLREKTHLKPLMTIIKKLATPSHLIFVYDFIIFTNGEIRGIRKLSHILQRYQKAAGQFISQAKSKVLFSTFSHLRKQDVLLELNMVEGYMPEKYLGVSLHQGRVTRTCVTPILDNIKKKLTSWKGNKLLFSRENHLDIISSL</sequence>
<dbReference type="AlphaFoldDB" id="A0A835IXT5"/>
<dbReference type="EMBL" id="JADFTS010000001">
    <property type="protein sequence ID" value="KAF9625446.1"/>
    <property type="molecule type" value="Genomic_DNA"/>
</dbReference>
<keyword evidence="2" id="KW-1185">Reference proteome</keyword>
<dbReference type="OrthoDB" id="1751077at2759"/>
<dbReference type="Proteomes" id="UP000631114">
    <property type="component" value="Unassembled WGS sequence"/>
</dbReference>
<comment type="caution">
    <text evidence="1">The sequence shown here is derived from an EMBL/GenBank/DDBJ whole genome shotgun (WGS) entry which is preliminary data.</text>
</comment>
<reference evidence="1 2" key="1">
    <citation type="submission" date="2020-10" db="EMBL/GenBank/DDBJ databases">
        <title>The Coptis chinensis genome and diversification of protoberbering-type alkaloids.</title>
        <authorList>
            <person name="Wang B."/>
            <person name="Shu S."/>
            <person name="Song C."/>
            <person name="Liu Y."/>
        </authorList>
    </citation>
    <scope>NUCLEOTIDE SEQUENCE [LARGE SCALE GENOMIC DNA]</scope>
    <source>
        <strain evidence="1">HL-2020</strain>
        <tissue evidence="1">Leaf</tissue>
    </source>
</reference>
<protein>
    <submittedName>
        <fullName evidence="1">Uncharacterized protein</fullName>
    </submittedName>
</protein>
<name>A0A835IXT5_9MAGN</name>
<gene>
    <name evidence="1" type="ORF">IFM89_022843</name>
</gene>
<evidence type="ECO:0000313" key="2">
    <source>
        <dbReference type="Proteomes" id="UP000631114"/>
    </source>
</evidence>
<proteinExistence type="predicted"/>
<dbReference type="PANTHER" id="PTHR33116">
    <property type="entry name" value="REVERSE TRANSCRIPTASE ZINC-BINDING DOMAIN-CONTAINING PROTEIN-RELATED-RELATED"/>
    <property type="match status" value="1"/>
</dbReference>
<dbReference type="PANTHER" id="PTHR33116:SF78">
    <property type="entry name" value="OS12G0587133 PROTEIN"/>
    <property type="match status" value="1"/>
</dbReference>